<dbReference type="EMBL" id="HAEF01000560">
    <property type="protein sequence ID" value="SBR37942.1"/>
    <property type="molecule type" value="Transcribed_RNA"/>
</dbReference>
<gene>
    <name evidence="3" type="primary">SI:CH73-353P21.4</name>
</gene>
<name>A0A1A8KZY3_9TELE</name>
<reference evidence="3" key="1">
    <citation type="submission" date="2016-05" db="EMBL/GenBank/DDBJ databases">
        <authorList>
            <person name="Lavstsen T."/>
            <person name="Jespersen J.S."/>
        </authorList>
    </citation>
    <scope>NUCLEOTIDE SEQUENCE</scope>
    <source>
        <tissue evidence="3">Brain</tissue>
    </source>
</reference>
<evidence type="ECO:0000313" key="3">
    <source>
        <dbReference type="EMBL" id="SBR37942.1"/>
    </source>
</evidence>
<dbReference type="PANTHER" id="PTHR46599:SF3">
    <property type="entry name" value="PIGGYBAC TRANSPOSABLE ELEMENT-DERIVED PROTEIN 4"/>
    <property type="match status" value="1"/>
</dbReference>
<feature type="compositionally biased region" description="Basic and acidic residues" evidence="1">
    <location>
        <begin position="70"/>
        <end position="83"/>
    </location>
</feature>
<dbReference type="PANTHER" id="PTHR46599">
    <property type="entry name" value="PIGGYBAC TRANSPOSABLE ELEMENT-DERIVED PROTEIN 4"/>
    <property type="match status" value="1"/>
</dbReference>
<accession>A0A1A8KZY3</accession>
<dbReference type="InterPro" id="IPR029526">
    <property type="entry name" value="PGBD"/>
</dbReference>
<feature type="compositionally biased region" description="Acidic residues" evidence="1">
    <location>
        <begin position="26"/>
        <end position="36"/>
    </location>
</feature>
<feature type="domain" description="PiggyBac transposable element-derived protein" evidence="2">
    <location>
        <begin position="154"/>
        <end position="516"/>
    </location>
</feature>
<feature type="compositionally biased region" description="Acidic residues" evidence="1">
    <location>
        <begin position="60"/>
        <end position="69"/>
    </location>
</feature>
<protein>
    <submittedName>
        <fullName evidence="3">Si:ch73-353p21.4</fullName>
    </submittedName>
</protein>
<evidence type="ECO:0000256" key="1">
    <source>
        <dbReference type="SAM" id="MobiDB-lite"/>
    </source>
</evidence>
<dbReference type="Pfam" id="PF13843">
    <property type="entry name" value="DDE_Tnp_1_7"/>
    <property type="match status" value="1"/>
</dbReference>
<dbReference type="AlphaFoldDB" id="A0A1A8KZY3"/>
<feature type="compositionally biased region" description="Basic and acidic residues" evidence="1">
    <location>
        <begin position="16"/>
        <end position="25"/>
    </location>
</feature>
<organism evidence="3">
    <name type="scientific">Nothobranchius pienaari</name>
    <dbReference type="NCBI Taxonomy" id="704102"/>
    <lineage>
        <taxon>Eukaryota</taxon>
        <taxon>Metazoa</taxon>
        <taxon>Chordata</taxon>
        <taxon>Craniata</taxon>
        <taxon>Vertebrata</taxon>
        <taxon>Euteleostomi</taxon>
        <taxon>Actinopterygii</taxon>
        <taxon>Neopterygii</taxon>
        <taxon>Teleostei</taxon>
        <taxon>Neoteleostei</taxon>
        <taxon>Acanthomorphata</taxon>
        <taxon>Ovalentaria</taxon>
        <taxon>Atherinomorphae</taxon>
        <taxon>Cyprinodontiformes</taxon>
        <taxon>Nothobranchiidae</taxon>
        <taxon>Nothobranchius</taxon>
    </lineage>
</organism>
<reference evidence="3" key="2">
    <citation type="submission" date="2016-06" db="EMBL/GenBank/DDBJ databases">
        <title>The genome of a short-lived fish provides insights into sex chromosome evolution and the genetic control of aging.</title>
        <authorList>
            <person name="Reichwald K."/>
            <person name="Felder M."/>
            <person name="Petzold A."/>
            <person name="Koch P."/>
            <person name="Groth M."/>
            <person name="Platzer M."/>
        </authorList>
    </citation>
    <scope>NUCLEOTIDE SEQUENCE</scope>
    <source>
        <tissue evidence="3">Brain</tissue>
    </source>
</reference>
<proteinExistence type="predicted"/>
<evidence type="ECO:0000259" key="2">
    <source>
        <dbReference type="Pfam" id="PF13843"/>
    </source>
</evidence>
<feature type="region of interest" description="Disordered" evidence="1">
    <location>
        <begin position="1"/>
        <end position="107"/>
    </location>
</feature>
<sequence length="616" mass="69830">MAKRTSKANPIEEEVAEKCSRRDSDYSEDFLSEEDSDASHVYSGGDVSSEGGQTDLDNSSTDDSDEDCVSEQRESSEGGHHPDPITSCVRDTNKRATGHGQGRRGGWARASMSSIYGMTEKYWNDTQVEDITPPEPTFRPLRPPGPQLSSTSYTPLQLFQLYFTNSVLLTIIQNTNEFAAKHMSTTDVPWTYLSLPEMLSFMALVIFMGFVKCSSIADYWKRAKLYGLPFAKSVMTCRRFHLICRALCLSSMAEDAVNDQKKGTPTYDHLCKIKPLYTELRDACKKNYHPMQNISVDEGMVESKSRIGLNQYMKNKRWGYKLFVLADSSSGYMWDFFVYEGKSHKNSGKGIGYDSVVHLVNTNLLGAGYKLFVDRFYTSPLLFRDLLQQEVWACGTIKAYRNDNLDSQLPRGAIRWLRKDSILFVQWKDTRDVFLCSTLHTAHGEDTVQRRVRGADGQWTWKDIPVPPAVKEYNRYMGGVDLSDALLGYFKVQHRTQTWYKTFFYLFMDVAIINAFILHKELARSGGEVPLNQKAFRETLVVELAKVGSTNTTAEPAPSLSCHHRPVHISGHSTSGRLRCRLCQAKTPIKCATCDVPLCFIPSRDCYSDWHDESSK</sequence>